<keyword evidence="3" id="KW-1015">Disulfide bond</keyword>
<name>A0A934Q0J5_9BURK</name>
<proteinExistence type="inferred from homology"/>
<dbReference type="InterPro" id="IPR036249">
    <property type="entry name" value="Thioredoxin-like_sf"/>
</dbReference>
<gene>
    <name evidence="5" type="ORF">I8E28_08250</name>
</gene>
<dbReference type="InterPro" id="IPR003782">
    <property type="entry name" value="SCO1/SenC"/>
</dbReference>
<accession>A0A934Q0J5</accession>
<dbReference type="Proteomes" id="UP000617041">
    <property type="component" value="Unassembled WGS sequence"/>
</dbReference>
<evidence type="ECO:0000256" key="2">
    <source>
        <dbReference type="PIRSR" id="PIRSR603782-1"/>
    </source>
</evidence>
<evidence type="ECO:0000256" key="3">
    <source>
        <dbReference type="PIRSR" id="PIRSR603782-2"/>
    </source>
</evidence>
<feature type="chain" id="PRO_5037542418" evidence="4">
    <location>
        <begin position="26"/>
        <end position="199"/>
    </location>
</feature>
<sequence>MTASTFTRRGALLSLAALAAAPAFAHDAHDNPLPAAPVPPDSIYRLDATLVDQEGRPFALSSLRGGPVLASMFYTSCDMVCPMIIETIHATLRAMPAADRARVKVLMASFDPERDTVAVLKKTAQARSAGANWILARADEATTRKLAAVLGIQYRRLSDGEYNHSSVVDVLDASGRIVARTGKLGEVDPVVLAAVRKIA</sequence>
<keyword evidence="2" id="KW-0479">Metal-binding</keyword>
<dbReference type="PANTHER" id="PTHR12151">
    <property type="entry name" value="ELECTRON TRANSPORT PROTIN SCO1/SENC FAMILY MEMBER"/>
    <property type="match status" value="1"/>
</dbReference>
<keyword evidence="6" id="KW-1185">Reference proteome</keyword>
<evidence type="ECO:0000313" key="6">
    <source>
        <dbReference type="Proteomes" id="UP000617041"/>
    </source>
</evidence>
<keyword evidence="4" id="KW-0732">Signal</keyword>
<dbReference type="SUPFAM" id="SSF52833">
    <property type="entry name" value="Thioredoxin-like"/>
    <property type="match status" value="1"/>
</dbReference>
<feature type="signal peptide" evidence="4">
    <location>
        <begin position="1"/>
        <end position="25"/>
    </location>
</feature>
<evidence type="ECO:0000256" key="4">
    <source>
        <dbReference type="SAM" id="SignalP"/>
    </source>
</evidence>
<evidence type="ECO:0000256" key="1">
    <source>
        <dbReference type="ARBA" id="ARBA00010996"/>
    </source>
</evidence>
<feature type="disulfide bond" description="Redox-active" evidence="3">
    <location>
        <begin position="77"/>
        <end position="81"/>
    </location>
</feature>
<feature type="binding site" evidence="2">
    <location>
        <position position="81"/>
    </location>
    <ligand>
        <name>Cu cation</name>
        <dbReference type="ChEBI" id="CHEBI:23378"/>
    </ligand>
</feature>
<dbReference type="AlphaFoldDB" id="A0A934Q0J5"/>
<organism evidence="5 6">
    <name type="scientific">Ramlibacter algicola</name>
    <dbReference type="NCBI Taxonomy" id="2795217"/>
    <lineage>
        <taxon>Bacteria</taxon>
        <taxon>Pseudomonadati</taxon>
        <taxon>Pseudomonadota</taxon>
        <taxon>Betaproteobacteria</taxon>
        <taxon>Burkholderiales</taxon>
        <taxon>Comamonadaceae</taxon>
        <taxon>Ramlibacter</taxon>
    </lineage>
</organism>
<protein>
    <submittedName>
        <fullName evidence="5">SCO family protein</fullName>
    </submittedName>
</protein>
<comment type="caution">
    <text evidence="5">The sequence shown here is derived from an EMBL/GenBank/DDBJ whole genome shotgun (WGS) entry which is preliminary data.</text>
</comment>
<dbReference type="Gene3D" id="3.40.30.10">
    <property type="entry name" value="Glutaredoxin"/>
    <property type="match status" value="1"/>
</dbReference>
<dbReference type="EMBL" id="JAEDAO010000001">
    <property type="protein sequence ID" value="MBK0392581.1"/>
    <property type="molecule type" value="Genomic_DNA"/>
</dbReference>
<dbReference type="GO" id="GO:0046872">
    <property type="term" value="F:metal ion binding"/>
    <property type="evidence" value="ECO:0007669"/>
    <property type="project" value="UniProtKB-KW"/>
</dbReference>
<reference evidence="5" key="1">
    <citation type="submission" date="2020-12" db="EMBL/GenBank/DDBJ databases">
        <title>Ramlibacter sp. nov., isolated from a freshwater alga, Cryptomonas.</title>
        <authorList>
            <person name="Kim H.M."/>
            <person name="Jeon C.O."/>
        </authorList>
    </citation>
    <scope>NUCLEOTIDE SEQUENCE</scope>
    <source>
        <strain evidence="5">CrO1</strain>
    </source>
</reference>
<evidence type="ECO:0000313" key="5">
    <source>
        <dbReference type="EMBL" id="MBK0392581.1"/>
    </source>
</evidence>
<dbReference type="RefSeq" id="WP_200787510.1">
    <property type="nucleotide sequence ID" value="NZ_JAEDAO010000001.1"/>
</dbReference>
<dbReference type="CDD" id="cd02968">
    <property type="entry name" value="SCO"/>
    <property type="match status" value="1"/>
</dbReference>
<dbReference type="Pfam" id="PF02630">
    <property type="entry name" value="SCO1-SenC"/>
    <property type="match status" value="1"/>
</dbReference>
<dbReference type="PANTHER" id="PTHR12151:SF25">
    <property type="entry name" value="LINALOOL DEHYDRATASE_ISOMERASE DOMAIN-CONTAINING PROTEIN"/>
    <property type="match status" value="1"/>
</dbReference>
<feature type="binding site" evidence="2">
    <location>
        <position position="77"/>
    </location>
    <ligand>
        <name>Cu cation</name>
        <dbReference type="ChEBI" id="CHEBI:23378"/>
    </ligand>
</feature>
<comment type="similarity">
    <text evidence="1">Belongs to the SCO1/2 family.</text>
</comment>
<keyword evidence="2" id="KW-0186">Copper</keyword>